<feature type="transmembrane region" description="Helical" evidence="1">
    <location>
        <begin position="20"/>
        <end position="43"/>
    </location>
</feature>
<feature type="transmembrane region" description="Helical" evidence="1">
    <location>
        <begin position="191"/>
        <end position="214"/>
    </location>
</feature>
<dbReference type="EMBL" id="JACEIO010000062">
    <property type="protein sequence ID" value="MBA4538677.1"/>
    <property type="molecule type" value="Genomic_DNA"/>
</dbReference>
<gene>
    <name evidence="3" type="ORF">G4D64_16425</name>
    <name evidence="2" type="ORF">H1Z61_16485</name>
</gene>
<evidence type="ECO:0000313" key="3">
    <source>
        <dbReference type="EMBL" id="NEY83037.1"/>
    </source>
</evidence>
<feature type="transmembrane region" description="Helical" evidence="1">
    <location>
        <begin position="147"/>
        <end position="179"/>
    </location>
</feature>
<keyword evidence="1" id="KW-1133">Transmembrane helix</keyword>
<accession>A0A6B3W3G2</accession>
<dbReference type="AlphaFoldDB" id="A0A6B3W3G2"/>
<feature type="transmembrane region" description="Helical" evidence="1">
    <location>
        <begin position="103"/>
        <end position="135"/>
    </location>
</feature>
<evidence type="ECO:0000313" key="2">
    <source>
        <dbReference type="EMBL" id="MBA4538677.1"/>
    </source>
</evidence>
<dbReference type="Proteomes" id="UP000472971">
    <property type="component" value="Unassembled WGS sequence"/>
</dbReference>
<reference evidence="2 5" key="2">
    <citation type="submission" date="2020-07" db="EMBL/GenBank/DDBJ databases">
        <authorList>
            <person name="Feng H."/>
        </authorList>
    </citation>
    <scope>NUCLEOTIDE SEQUENCE [LARGE SCALE GENOMIC DNA]</scope>
    <source>
        <strain evidence="2">S-12</strain>
        <strain evidence="5">s-12</strain>
    </source>
</reference>
<name>A0A6B3W3G2_9BACI</name>
<dbReference type="EMBL" id="JAAIWN010000064">
    <property type="protein sequence ID" value="NEY83037.1"/>
    <property type="molecule type" value="Genomic_DNA"/>
</dbReference>
<keyword evidence="1" id="KW-0472">Membrane</keyword>
<protein>
    <submittedName>
        <fullName evidence="3">Uncharacterized protein</fullName>
    </submittedName>
</protein>
<dbReference type="RefSeq" id="WP_163243438.1">
    <property type="nucleotide sequence ID" value="NZ_JAAIWN010000064.1"/>
</dbReference>
<evidence type="ECO:0000313" key="5">
    <source>
        <dbReference type="Proteomes" id="UP000570010"/>
    </source>
</evidence>
<feature type="transmembrane region" description="Helical" evidence="1">
    <location>
        <begin position="234"/>
        <end position="251"/>
    </location>
</feature>
<feature type="transmembrane region" description="Helical" evidence="1">
    <location>
        <begin position="63"/>
        <end position="82"/>
    </location>
</feature>
<proteinExistence type="predicted"/>
<dbReference type="Proteomes" id="UP000570010">
    <property type="component" value="Unassembled WGS sequence"/>
</dbReference>
<evidence type="ECO:0000313" key="4">
    <source>
        <dbReference type="Proteomes" id="UP000472971"/>
    </source>
</evidence>
<keyword evidence="1" id="KW-0812">Transmembrane</keyword>
<comment type="caution">
    <text evidence="3">The sequence shown here is derived from an EMBL/GenBank/DDBJ whole genome shotgun (WGS) entry which is preliminary data.</text>
</comment>
<evidence type="ECO:0000256" key="1">
    <source>
        <dbReference type="SAM" id="Phobius"/>
    </source>
</evidence>
<keyword evidence="4" id="KW-1185">Reference proteome</keyword>
<reference evidence="3 4" key="1">
    <citation type="submission" date="2020-02" db="EMBL/GenBank/DDBJ databases">
        <title>Bacillus aquiflavi sp. nov., isolated from yellow water of strong flavor Chinese baijiu in Yibin region of China.</title>
        <authorList>
            <person name="Xie J."/>
        </authorList>
    </citation>
    <scope>NUCLEOTIDE SEQUENCE [LARGE SCALE GENOMIC DNA]</scope>
    <source>
        <strain evidence="3 4">3H-10</strain>
    </source>
</reference>
<organism evidence="3 4">
    <name type="scientific">Bacillus aquiflavi</name>
    <dbReference type="NCBI Taxonomy" id="2672567"/>
    <lineage>
        <taxon>Bacteria</taxon>
        <taxon>Bacillati</taxon>
        <taxon>Bacillota</taxon>
        <taxon>Bacilli</taxon>
        <taxon>Bacillales</taxon>
        <taxon>Bacillaceae</taxon>
        <taxon>Bacillus</taxon>
    </lineage>
</organism>
<sequence>MFIQYIKEETRRAFLSKEMILAVLLSIVLFFIGILETMSWIFSGSTSVLYAFLQGYNSGTANFLIIAFPLIVCMPFATSYRIDKLTGFDQYLLIRLKNKHYKIIRWFVNGFAGGFALFIGPFIGFIFLFICKLIFQLPMIKEETETAAFFNIIGIDSAFLMIMIILLNLFICGFVFSSLGIGVSTLINNRYVAMLVPFIFLIISGTILTKLNIYLNALTLYDIHHFGMSIIQKLVYFSILLGVSGILFFGGERIKALWES</sequence>